<evidence type="ECO:0000256" key="3">
    <source>
        <dbReference type="ARBA" id="ARBA00022448"/>
    </source>
</evidence>
<comment type="similarity">
    <text evidence="2 9">Belongs to the membrane fusion protein (MFP) (TC 8.A.1) family.</text>
</comment>
<dbReference type="InterPro" id="IPR058982">
    <property type="entry name" value="Beta-barrel_AprE"/>
</dbReference>
<dbReference type="Pfam" id="PF26002">
    <property type="entry name" value="Beta-barrel_AprE"/>
    <property type="match status" value="1"/>
</dbReference>
<evidence type="ECO:0000256" key="6">
    <source>
        <dbReference type="ARBA" id="ARBA00022692"/>
    </source>
</evidence>
<evidence type="ECO:0000313" key="12">
    <source>
        <dbReference type="EMBL" id="RVU35104.1"/>
    </source>
</evidence>
<dbReference type="EMBL" id="SADE01000003">
    <property type="protein sequence ID" value="RVU35104.1"/>
    <property type="molecule type" value="Genomic_DNA"/>
</dbReference>
<dbReference type="SUPFAM" id="SSF51206">
    <property type="entry name" value="cAMP-binding domain-like"/>
    <property type="match status" value="1"/>
</dbReference>
<feature type="region of interest" description="Disordered" evidence="10">
    <location>
        <begin position="1"/>
        <end position="25"/>
    </location>
</feature>
<organism evidence="12 13">
    <name type="scientific">Hwanghaeella grinnelliae</name>
    <dbReference type="NCBI Taxonomy" id="2500179"/>
    <lineage>
        <taxon>Bacteria</taxon>
        <taxon>Pseudomonadati</taxon>
        <taxon>Pseudomonadota</taxon>
        <taxon>Alphaproteobacteria</taxon>
        <taxon>Rhodospirillales</taxon>
        <taxon>Rhodospirillaceae</taxon>
        <taxon>Hwanghaeella</taxon>
    </lineage>
</organism>
<evidence type="ECO:0000256" key="8">
    <source>
        <dbReference type="ARBA" id="ARBA00023136"/>
    </source>
</evidence>
<dbReference type="InterPro" id="IPR058781">
    <property type="entry name" value="HH_AprE-like"/>
</dbReference>
<evidence type="ECO:0000256" key="7">
    <source>
        <dbReference type="ARBA" id="ARBA00022989"/>
    </source>
</evidence>
<dbReference type="Gene3D" id="2.40.50.100">
    <property type="match status" value="1"/>
</dbReference>
<keyword evidence="6 9" id="KW-0812">Transmembrane</keyword>
<evidence type="ECO:0000259" key="11">
    <source>
        <dbReference type="PROSITE" id="PS50042"/>
    </source>
</evidence>
<dbReference type="GO" id="GO:0015031">
    <property type="term" value="P:protein transport"/>
    <property type="evidence" value="ECO:0007669"/>
    <property type="project" value="InterPro"/>
</dbReference>
<dbReference type="PANTHER" id="PTHR30386">
    <property type="entry name" value="MEMBRANE FUSION SUBUNIT OF EMRAB-TOLC MULTIDRUG EFFLUX PUMP"/>
    <property type="match status" value="1"/>
</dbReference>
<dbReference type="SMART" id="SM00100">
    <property type="entry name" value="cNMP"/>
    <property type="match status" value="1"/>
</dbReference>
<keyword evidence="7 9" id="KW-1133">Transmembrane helix</keyword>
<evidence type="ECO:0000256" key="9">
    <source>
        <dbReference type="RuleBase" id="RU365093"/>
    </source>
</evidence>
<feature type="compositionally biased region" description="Basic and acidic residues" evidence="10">
    <location>
        <begin position="443"/>
        <end position="458"/>
    </location>
</feature>
<dbReference type="Gene3D" id="2.60.120.10">
    <property type="entry name" value="Jelly Rolls"/>
    <property type="match status" value="1"/>
</dbReference>
<dbReference type="CDD" id="cd00038">
    <property type="entry name" value="CAP_ED"/>
    <property type="match status" value="1"/>
</dbReference>
<dbReference type="NCBIfam" id="TIGR01843">
    <property type="entry name" value="type_I_hlyD"/>
    <property type="match status" value="1"/>
</dbReference>
<dbReference type="Pfam" id="PF00027">
    <property type="entry name" value="cNMP_binding"/>
    <property type="match status" value="1"/>
</dbReference>
<sequence>MASTQPAAKITPLGGNLQPVQGPRKDNSVHFGAGEYLFFEGEDSDVAYLIRSGTVWLTKDTGKGEVHLRRIHAGELFGEMGIIDGKPRSASAYAETDVVVERFAVSEFLARMEQDPQFALDLVNRLIGNLRETNDRMAHQYFLKSQLENKVRGGDMGETPTPLRKRLSPIGAMRRFFSSSDDLSEFRPDAVELEQSRFPMIAKVTLYLIVGFFLSVLTWASFAEIDTAVIAPGRVAPAVPNILVQPVETAVVLGIEVKEGDIVEEGQLLATLDATFAEADLQASRSSLISIAAEERRLTAELAASDPESFSPVPAIDLLQREIFDRRRAEYVATLSSWNERISQLEADLVINRQDAADMAEQVEVLREIEGMRIKLMNDGYGSRVQFLVAKNQRLSVEREQRRLLSVRQRLIHEREAARQDREAYTSNHRSQIAQQLAATRRQRQEMEERLKKSERRESLVSLTAPARGIVLDIADRSAGSVVQQAEPFFTIVPLDVELQMEASVAPKDVGQIKVGDPVRIKLDALPFQKFGSLQGTVLLISEDTVKAEDGKSEPTYRTKVEITDHDLRSVPANFRLIPGMTGTAEITVGKRKVISYFVYPIARALDNSFKEP</sequence>
<dbReference type="PROSITE" id="PS00889">
    <property type="entry name" value="CNMP_BINDING_2"/>
    <property type="match status" value="1"/>
</dbReference>
<evidence type="ECO:0000256" key="4">
    <source>
        <dbReference type="ARBA" id="ARBA00022475"/>
    </source>
</evidence>
<dbReference type="OrthoDB" id="9810980at2"/>
<dbReference type="PANTHER" id="PTHR30386:SF26">
    <property type="entry name" value="TRANSPORT PROTEIN COMB"/>
    <property type="match status" value="1"/>
</dbReference>
<dbReference type="InterPro" id="IPR000595">
    <property type="entry name" value="cNMP-bd_dom"/>
</dbReference>
<reference evidence="13" key="1">
    <citation type="submission" date="2019-01" db="EMBL/GenBank/DDBJ databases">
        <title>Gri0909 isolated from a small marine red alga.</title>
        <authorList>
            <person name="Kim J."/>
            <person name="Jeong S.E."/>
            <person name="Jeon C.O."/>
        </authorList>
    </citation>
    <scope>NUCLEOTIDE SEQUENCE [LARGE SCALE GENOMIC DNA]</scope>
    <source>
        <strain evidence="13">Gri0909</strain>
    </source>
</reference>
<name>A0A3S2W3F6_9PROT</name>
<dbReference type="Proteomes" id="UP000287447">
    <property type="component" value="Unassembled WGS sequence"/>
</dbReference>
<dbReference type="PRINTS" id="PR01490">
    <property type="entry name" value="RTXTOXIND"/>
</dbReference>
<feature type="domain" description="Cyclic nucleotide-binding" evidence="11">
    <location>
        <begin position="29"/>
        <end position="108"/>
    </location>
</feature>
<dbReference type="RefSeq" id="WP_127767425.1">
    <property type="nucleotide sequence ID" value="NZ_SADE01000003.1"/>
</dbReference>
<dbReference type="InterPro" id="IPR010129">
    <property type="entry name" value="T1SS_HlyD"/>
</dbReference>
<accession>A0A3S2W3F6</accession>
<evidence type="ECO:0000256" key="5">
    <source>
        <dbReference type="ARBA" id="ARBA00022519"/>
    </source>
</evidence>
<keyword evidence="5 9" id="KW-0997">Cell inner membrane</keyword>
<evidence type="ECO:0000256" key="2">
    <source>
        <dbReference type="ARBA" id="ARBA00009477"/>
    </source>
</evidence>
<protein>
    <recommendedName>
        <fullName evidence="9">Membrane fusion protein (MFP) family protein</fullName>
    </recommendedName>
</protein>
<dbReference type="InterPro" id="IPR050739">
    <property type="entry name" value="MFP"/>
</dbReference>
<keyword evidence="13" id="KW-1185">Reference proteome</keyword>
<dbReference type="InterPro" id="IPR014710">
    <property type="entry name" value="RmlC-like_jellyroll"/>
</dbReference>
<feature type="transmembrane region" description="Helical" evidence="9">
    <location>
        <begin position="204"/>
        <end position="222"/>
    </location>
</feature>
<evidence type="ECO:0000313" key="13">
    <source>
        <dbReference type="Proteomes" id="UP000287447"/>
    </source>
</evidence>
<keyword evidence="8 9" id="KW-0472">Membrane</keyword>
<evidence type="ECO:0000256" key="10">
    <source>
        <dbReference type="SAM" id="MobiDB-lite"/>
    </source>
</evidence>
<dbReference type="GO" id="GO:0005886">
    <property type="term" value="C:plasma membrane"/>
    <property type="evidence" value="ECO:0007669"/>
    <property type="project" value="UniProtKB-SubCell"/>
</dbReference>
<gene>
    <name evidence="12" type="ORF">EOI86_19985</name>
</gene>
<dbReference type="InterPro" id="IPR018488">
    <property type="entry name" value="cNMP-bd_CS"/>
</dbReference>
<feature type="region of interest" description="Disordered" evidence="10">
    <location>
        <begin position="418"/>
        <end position="458"/>
    </location>
</feature>
<keyword evidence="3 9" id="KW-0813">Transport</keyword>
<evidence type="ECO:0000256" key="1">
    <source>
        <dbReference type="ARBA" id="ARBA00004377"/>
    </source>
</evidence>
<proteinExistence type="inferred from homology"/>
<dbReference type="Gene3D" id="2.40.30.170">
    <property type="match status" value="1"/>
</dbReference>
<dbReference type="InterPro" id="IPR018490">
    <property type="entry name" value="cNMP-bd_dom_sf"/>
</dbReference>
<keyword evidence="4 9" id="KW-1003">Cell membrane</keyword>
<dbReference type="AlphaFoldDB" id="A0A3S2W3F6"/>
<comment type="caution">
    <text evidence="12">The sequence shown here is derived from an EMBL/GenBank/DDBJ whole genome shotgun (WGS) entry which is preliminary data.</text>
</comment>
<dbReference type="Pfam" id="PF25994">
    <property type="entry name" value="HH_AprE"/>
    <property type="match status" value="1"/>
</dbReference>
<dbReference type="PROSITE" id="PS50042">
    <property type="entry name" value="CNMP_BINDING_3"/>
    <property type="match status" value="1"/>
</dbReference>
<comment type="subcellular location">
    <subcellularLocation>
        <location evidence="1 9">Cell inner membrane</location>
        <topology evidence="1 9">Single-pass membrane protein</topology>
    </subcellularLocation>
</comment>